<dbReference type="Proteomes" id="UP000002608">
    <property type="component" value="Chromosome"/>
</dbReference>
<organism evidence="1 2">
    <name type="scientific">Shewanella pealeana (strain ATCC 700345 / ANG-SQ1)</name>
    <dbReference type="NCBI Taxonomy" id="398579"/>
    <lineage>
        <taxon>Bacteria</taxon>
        <taxon>Pseudomonadati</taxon>
        <taxon>Pseudomonadota</taxon>
        <taxon>Gammaproteobacteria</taxon>
        <taxon>Alteromonadales</taxon>
        <taxon>Shewanellaceae</taxon>
        <taxon>Shewanella</taxon>
    </lineage>
</organism>
<sequence length="142" mass="16582">MWSVQSHSGFSIQGVLMKKWLFPFKLVQRRSGMPERLTQCGFQSPVYCVRCSRYRITISFNHPPCLQGFDFPLNDHIFNVIGIMSHFRLVIVLDVIKLQVREDGSNFRPNSRQTLPIIRGRSHLYFIAVGTLITRKDNNFEH</sequence>
<reference evidence="1 2" key="1">
    <citation type="submission" date="2007-10" db="EMBL/GenBank/DDBJ databases">
        <title>Complete sequence of Shewanella pealeana ATCC 700345.</title>
        <authorList>
            <consortium name="US DOE Joint Genome Institute"/>
            <person name="Copeland A."/>
            <person name="Lucas S."/>
            <person name="Lapidus A."/>
            <person name="Barry K."/>
            <person name="Glavina del Rio T."/>
            <person name="Dalin E."/>
            <person name="Tice H."/>
            <person name="Pitluck S."/>
            <person name="Chertkov O."/>
            <person name="Brettin T."/>
            <person name="Bruce D."/>
            <person name="Detter J.C."/>
            <person name="Han C."/>
            <person name="Schmutz J."/>
            <person name="Larimer F."/>
            <person name="Land M."/>
            <person name="Hauser L."/>
            <person name="Kyrpides N."/>
            <person name="Kim E."/>
            <person name="Zhao J.-S.Z."/>
            <person name="Manno D."/>
            <person name="Hawari J."/>
            <person name="Richardson P."/>
        </authorList>
    </citation>
    <scope>NUCLEOTIDE SEQUENCE [LARGE SCALE GENOMIC DNA]</scope>
    <source>
        <strain evidence="2">ATCC 700345 / ANG-SQ1</strain>
    </source>
</reference>
<keyword evidence="2" id="KW-1185">Reference proteome</keyword>
<accession>A8H1P3</accession>
<evidence type="ECO:0000313" key="2">
    <source>
        <dbReference type="Proteomes" id="UP000002608"/>
    </source>
</evidence>
<proteinExistence type="predicted"/>
<protein>
    <submittedName>
        <fullName evidence="1">Uncharacterized protein</fullName>
    </submittedName>
</protein>
<dbReference type="AlphaFoldDB" id="A8H1P3"/>
<dbReference type="KEGG" id="spl:Spea_1153"/>
<name>A8H1P3_SHEPA</name>
<dbReference type="HOGENOM" id="CLU_1814503_0_0_6"/>
<gene>
    <name evidence="1" type="ordered locus">Spea_1153</name>
</gene>
<dbReference type="STRING" id="398579.Spea_1153"/>
<evidence type="ECO:0000313" key="1">
    <source>
        <dbReference type="EMBL" id="ABV86480.1"/>
    </source>
</evidence>
<dbReference type="EMBL" id="CP000851">
    <property type="protein sequence ID" value="ABV86480.1"/>
    <property type="molecule type" value="Genomic_DNA"/>
</dbReference>